<proteinExistence type="predicted"/>
<evidence type="ECO:0000256" key="1">
    <source>
        <dbReference type="SAM" id="MobiDB-lite"/>
    </source>
</evidence>
<protein>
    <submittedName>
        <fullName evidence="2">Uncharacterized protein</fullName>
    </submittedName>
</protein>
<dbReference type="InterPro" id="IPR015505">
    <property type="entry name" value="Coronin"/>
</dbReference>
<feature type="compositionally biased region" description="Basic and acidic residues" evidence="1">
    <location>
        <begin position="1"/>
        <end position="10"/>
    </location>
</feature>
<dbReference type="PANTHER" id="PTHR10856">
    <property type="entry name" value="CORONIN"/>
    <property type="match status" value="1"/>
</dbReference>
<feature type="region of interest" description="Disordered" evidence="1">
    <location>
        <begin position="1"/>
        <end position="21"/>
    </location>
</feature>
<dbReference type="GO" id="GO:0007015">
    <property type="term" value="P:actin filament organization"/>
    <property type="evidence" value="ECO:0007669"/>
    <property type="project" value="TreeGrafter"/>
</dbReference>
<dbReference type="GO" id="GO:0051015">
    <property type="term" value="F:actin filament binding"/>
    <property type="evidence" value="ECO:0007669"/>
    <property type="project" value="TreeGrafter"/>
</dbReference>
<organism evidence="2 3">
    <name type="scientific">Leptidea sinapis</name>
    <dbReference type="NCBI Taxonomy" id="189913"/>
    <lineage>
        <taxon>Eukaryota</taxon>
        <taxon>Metazoa</taxon>
        <taxon>Ecdysozoa</taxon>
        <taxon>Arthropoda</taxon>
        <taxon>Hexapoda</taxon>
        <taxon>Insecta</taxon>
        <taxon>Pterygota</taxon>
        <taxon>Neoptera</taxon>
        <taxon>Endopterygota</taxon>
        <taxon>Lepidoptera</taxon>
        <taxon>Glossata</taxon>
        <taxon>Ditrysia</taxon>
        <taxon>Papilionoidea</taxon>
        <taxon>Pieridae</taxon>
        <taxon>Dismorphiinae</taxon>
        <taxon>Leptidea</taxon>
    </lineage>
</organism>
<dbReference type="PANTHER" id="PTHR10856:SF0">
    <property type="entry name" value="CORONIN"/>
    <property type="match status" value="1"/>
</dbReference>
<accession>A0A5E4Q3S1</accession>
<dbReference type="Gene3D" id="2.130.10.10">
    <property type="entry name" value="YVTN repeat-like/Quinoprotein amine dehydrogenase"/>
    <property type="match status" value="1"/>
</dbReference>
<keyword evidence="3" id="KW-1185">Reference proteome</keyword>
<dbReference type="InterPro" id="IPR015943">
    <property type="entry name" value="WD40/YVTN_repeat-like_dom_sf"/>
</dbReference>
<sequence>MERGHRRGADKPGLSPRPHILGLIIDPRKGEVESEAIAHEGSKASRAIFLKHGLVFTTGFSRMSERQYSLRTPDALAEPIVT</sequence>
<name>A0A5E4Q3S1_9NEOP</name>
<gene>
    <name evidence="2" type="ORF">LSINAPIS_LOCUS4493</name>
</gene>
<reference evidence="2 3" key="1">
    <citation type="submission" date="2017-07" db="EMBL/GenBank/DDBJ databases">
        <authorList>
            <person name="Talla V."/>
            <person name="Backstrom N."/>
        </authorList>
    </citation>
    <scope>NUCLEOTIDE SEQUENCE [LARGE SCALE GENOMIC DNA]</scope>
</reference>
<dbReference type="AlphaFoldDB" id="A0A5E4Q3S1"/>
<evidence type="ECO:0000313" key="3">
    <source>
        <dbReference type="Proteomes" id="UP000324832"/>
    </source>
</evidence>
<evidence type="ECO:0000313" key="2">
    <source>
        <dbReference type="EMBL" id="VVC91939.1"/>
    </source>
</evidence>
<dbReference type="Proteomes" id="UP000324832">
    <property type="component" value="Unassembled WGS sequence"/>
</dbReference>
<dbReference type="EMBL" id="FZQP02001149">
    <property type="protein sequence ID" value="VVC91939.1"/>
    <property type="molecule type" value="Genomic_DNA"/>
</dbReference>